<evidence type="ECO:0000313" key="2">
    <source>
        <dbReference type="EMBL" id="KAF2264263.1"/>
    </source>
</evidence>
<name>A0A9P4K8Y6_9PLEO</name>
<evidence type="ECO:0000313" key="3">
    <source>
        <dbReference type="Proteomes" id="UP000800093"/>
    </source>
</evidence>
<dbReference type="EMBL" id="ML986617">
    <property type="protein sequence ID" value="KAF2264263.1"/>
    <property type="molecule type" value="Genomic_DNA"/>
</dbReference>
<dbReference type="Proteomes" id="UP000800093">
    <property type="component" value="Unassembled WGS sequence"/>
</dbReference>
<feature type="region of interest" description="Disordered" evidence="1">
    <location>
        <begin position="24"/>
        <end position="99"/>
    </location>
</feature>
<comment type="caution">
    <text evidence="2">The sequence shown here is derived from an EMBL/GenBank/DDBJ whole genome shotgun (WGS) entry which is preliminary data.</text>
</comment>
<accession>A0A9P4K8Y6</accession>
<evidence type="ECO:0000256" key="1">
    <source>
        <dbReference type="SAM" id="MobiDB-lite"/>
    </source>
</evidence>
<keyword evidence="3" id="KW-1185">Reference proteome</keyword>
<protein>
    <submittedName>
        <fullName evidence="2">Uncharacterized protein</fullName>
    </submittedName>
</protein>
<sequence>MATARNEEIVHPMQDHPSLYKELCSDLSKREPQADTPILDPTNEEDQKHVEDPVPPFSKKTIPRNTSINNVEDPVPPFSKKTIPRNTSINIGNKTNNKISKDGLISSTHGIPTIPVTDLSGTIIAHVPPTGEYIIRTNPTPDGVPEASVLPVDRSRILSNCPIASTAVLHINAVLSEINALAAHFWGGAQSLQNKEYAKSMVQRKMGRILALFDPRMYRICFSLVIRSRSLLAAFYNPSLQYDF</sequence>
<proteinExistence type="predicted"/>
<gene>
    <name evidence="2" type="ORF">CC78DRAFT_602319</name>
</gene>
<reference evidence="3" key="1">
    <citation type="journal article" date="2020" name="Stud. Mycol.">
        <title>101 Dothideomycetes genomes: A test case for predicting lifestyles and emergence of pathogens.</title>
        <authorList>
            <person name="Haridas S."/>
            <person name="Albert R."/>
            <person name="Binder M."/>
            <person name="Bloem J."/>
            <person name="LaButti K."/>
            <person name="Salamov A."/>
            <person name="Andreopoulos B."/>
            <person name="Baker S."/>
            <person name="Barry K."/>
            <person name="Bills G."/>
            <person name="Bluhm B."/>
            <person name="Cannon C."/>
            <person name="Castanera R."/>
            <person name="Culley D."/>
            <person name="Daum C."/>
            <person name="Ezra D."/>
            <person name="Gonzalez J."/>
            <person name="Henrissat B."/>
            <person name="Kuo A."/>
            <person name="Liang C."/>
            <person name="Lipzen A."/>
            <person name="Lutzoni F."/>
            <person name="Magnuson J."/>
            <person name="Mondo S."/>
            <person name="Nolan M."/>
            <person name="Ohm R."/>
            <person name="Pangilinan J."/>
            <person name="Park H.-J."/>
            <person name="Ramirez L."/>
            <person name="Alfaro M."/>
            <person name="Sun H."/>
            <person name="Tritt A."/>
            <person name="Yoshinaga Y."/>
            <person name="Zwiers L.-H."/>
            <person name="Turgeon B."/>
            <person name="Goodwin S."/>
            <person name="Spatafora J."/>
            <person name="Crous P."/>
            <person name="Grigoriev I."/>
        </authorList>
    </citation>
    <scope>NUCLEOTIDE SEQUENCE [LARGE SCALE GENOMIC DNA]</scope>
    <source>
        <strain evidence="3">CBS 304.66</strain>
    </source>
</reference>
<feature type="compositionally biased region" description="Polar residues" evidence="1">
    <location>
        <begin position="84"/>
        <end position="98"/>
    </location>
</feature>
<dbReference type="AlphaFoldDB" id="A0A9P4K8Y6"/>
<organism evidence="2 3">
    <name type="scientific">Lojkania enalia</name>
    <dbReference type="NCBI Taxonomy" id="147567"/>
    <lineage>
        <taxon>Eukaryota</taxon>
        <taxon>Fungi</taxon>
        <taxon>Dikarya</taxon>
        <taxon>Ascomycota</taxon>
        <taxon>Pezizomycotina</taxon>
        <taxon>Dothideomycetes</taxon>
        <taxon>Pleosporomycetidae</taxon>
        <taxon>Pleosporales</taxon>
        <taxon>Pleosporales incertae sedis</taxon>
        <taxon>Lojkania</taxon>
    </lineage>
</organism>
<feature type="compositionally biased region" description="Basic and acidic residues" evidence="1">
    <location>
        <begin position="24"/>
        <end position="33"/>
    </location>
</feature>